<gene>
    <name evidence="2" type="ORF">GCM10020367_63710</name>
</gene>
<comment type="caution">
    <text evidence="2">The sequence shown here is derived from an EMBL/GenBank/DDBJ whole genome shotgun (WGS) entry which is preliminary data.</text>
</comment>
<accession>A0ABP6SLJ6</accession>
<dbReference type="EMBL" id="BAAAYL010000001">
    <property type="protein sequence ID" value="GAA3379582.1"/>
    <property type="molecule type" value="Genomic_DNA"/>
</dbReference>
<sequence length="605" mass="65498">MGTVTDRCREARRGGTAGPAGTRPGIGDGRSDRVEPRHEGTHLSLEDVLSFWIHTLREADLLADGHTTRALSLRWSMEHHAMSRLKVPTVRTENPAPISQHRRIALIRKVMISDELPPMERVAAALILFYAQPIRRLVRLTIHDVQHEADQVALRLGDPPTPVPEPFACILLNYIHTARPNRPNGTAPAGDWLFPGRRAGQPMDPASLGRQLAVAGIPTLHGGTATLQQLVLQAPPSVVAGMLGYHAVHTEAVAAQAAGTWKKYALVTTHVDPTGPQIREHRSLHHRLLPYWAPDRSTQRDDGLRKSQCGRFHTGDAAVIKVERHGAFSVNCVGLGRLPFPLSFSVREAEGSWMISAAAARVGELIDVLTRTANDTVVVVNLATNSFLHEDYQQWRPSLISAEQGVDCTVHPVGSWASGSIELGEEFLVLHRNSLPRFLSNDWSPYELSLVDVPAGATPGQLDELALVIGTAVGDEPVLPRLDGSRFWFSGHDDCYLAVESTDPAMPSSILGRLLALLAGSALLGASGASSVSVPEPDGALPEQLIAESPHWIGVVGNASGTTATVKLSALSQRWRLGQQLPERTGYTATLDLAHDVWHLAADEP</sequence>
<dbReference type="RefSeq" id="WP_345044129.1">
    <property type="nucleotide sequence ID" value="NZ_BAAAYL010000001.1"/>
</dbReference>
<name>A0ABP6SLJ6_9ACTN</name>
<evidence type="ECO:0000256" key="1">
    <source>
        <dbReference type="SAM" id="MobiDB-lite"/>
    </source>
</evidence>
<keyword evidence="3" id="KW-1185">Reference proteome</keyword>
<feature type="region of interest" description="Disordered" evidence="1">
    <location>
        <begin position="1"/>
        <end position="39"/>
    </location>
</feature>
<proteinExistence type="predicted"/>
<reference evidence="3" key="1">
    <citation type="journal article" date="2019" name="Int. J. Syst. Evol. Microbiol.">
        <title>The Global Catalogue of Microorganisms (GCM) 10K type strain sequencing project: providing services to taxonomists for standard genome sequencing and annotation.</title>
        <authorList>
            <consortium name="The Broad Institute Genomics Platform"/>
            <consortium name="The Broad Institute Genome Sequencing Center for Infectious Disease"/>
            <person name="Wu L."/>
            <person name="Ma J."/>
        </authorList>
    </citation>
    <scope>NUCLEOTIDE SEQUENCE [LARGE SCALE GENOMIC DNA]</scope>
    <source>
        <strain evidence="3">JCM 9651</strain>
    </source>
</reference>
<dbReference type="Proteomes" id="UP001499990">
    <property type="component" value="Unassembled WGS sequence"/>
</dbReference>
<evidence type="ECO:0000313" key="3">
    <source>
        <dbReference type="Proteomes" id="UP001499990"/>
    </source>
</evidence>
<protein>
    <submittedName>
        <fullName evidence="2">Uncharacterized protein</fullName>
    </submittedName>
</protein>
<feature type="compositionally biased region" description="Basic and acidic residues" evidence="1">
    <location>
        <begin position="1"/>
        <end position="13"/>
    </location>
</feature>
<organism evidence="2 3">
    <name type="scientific">Streptomyces sannanensis</name>
    <dbReference type="NCBI Taxonomy" id="285536"/>
    <lineage>
        <taxon>Bacteria</taxon>
        <taxon>Bacillati</taxon>
        <taxon>Actinomycetota</taxon>
        <taxon>Actinomycetes</taxon>
        <taxon>Kitasatosporales</taxon>
        <taxon>Streptomycetaceae</taxon>
        <taxon>Streptomyces</taxon>
    </lineage>
</organism>
<evidence type="ECO:0000313" key="2">
    <source>
        <dbReference type="EMBL" id="GAA3379582.1"/>
    </source>
</evidence>
<feature type="compositionally biased region" description="Basic and acidic residues" evidence="1">
    <location>
        <begin position="29"/>
        <end position="39"/>
    </location>
</feature>